<dbReference type="AlphaFoldDB" id="A0A1J7IPI6"/>
<evidence type="ECO:0000313" key="2">
    <source>
        <dbReference type="Proteomes" id="UP000182658"/>
    </source>
</evidence>
<sequence length="159" mass="17207">MDQELGPSNGRICAPASVRCTVPGLVTVTIRECLTAAQMETQESKSQTARIRLLVYEVASELATAATIIIASGSSTGQLKASSGAQTCDPSWILDLDDSTVRSRLHVGSELPEPERVVVISDLLRAQDHMTQPLPFAAVFLNIGHSDQGRYETLRDRNE</sequence>
<protein>
    <submittedName>
        <fullName evidence="1">Uncharacterized protein</fullName>
    </submittedName>
</protein>
<keyword evidence="2" id="KW-1185">Reference proteome</keyword>
<gene>
    <name evidence="1" type="ORF">CONLIGDRAFT_643621</name>
</gene>
<dbReference type="InParanoid" id="A0A1J7IPI6"/>
<name>A0A1J7IPI6_9PEZI</name>
<dbReference type="EMBL" id="KV875097">
    <property type="protein sequence ID" value="OIW29527.1"/>
    <property type="molecule type" value="Genomic_DNA"/>
</dbReference>
<proteinExistence type="predicted"/>
<reference evidence="1 2" key="1">
    <citation type="submission" date="2016-10" db="EMBL/GenBank/DDBJ databases">
        <title>Draft genome sequence of Coniochaeta ligniaria NRRL30616, a lignocellulolytic fungus for bioabatement of inhibitors in plant biomass hydrolysates.</title>
        <authorList>
            <consortium name="DOE Joint Genome Institute"/>
            <person name="Jimenez D.J."/>
            <person name="Hector R.E."/>
            <person name="Riley R."/>
            <person name="Sun H."/>
            <person name="Grigoriev I.V."/>
            <person name="Van Elsas J.D."/>
            <person name="Nichols N.N."/>
        </authorList>
    </citation>
    <scope>NUCLEOTIDE SEQUENCE [LARGE SCALE GENOMIC DNA]</scope>
    <source>
        <strain evidence="1 2">NRRL 30616</strain>
    </source>
</reference>
<accession>A0A1J7IPI6</accession>
<evidence type="ECO:0000313" key="1">
    <source>
        <dbReference type="EMBL" id="OIW29527.1"/>
    </source>
</evidence>
<organism evidence="1 2">
    <name type="scientific">Coniochaeta ligniaria NRRL 30616</name>
    <dbReference type="NCBI Taxonomy" id="1408157"/>
    <lineage>
        <taxon>Eukaryota</taxon>
        <taxon>Fungi</taxon>
        <taxon>Dikarya</taxon>
        <taxon>Ascomycota</taxon>
        <taxon>Pezizomycotina</taxon>
        <taxon>Sordariomycetes</taxon>
        <taxon>Sordariomycetidae</taxon>
        <taxon>Coniochaetales</taxon>
        <taxon>Coniochaetaceae</taxon>
        <taxon>Coniochaeta</taxon>
    </lineage>
</organism>
<dbReference type="Proteomes" id="UP000182658">
    <property type="component" value="Unassembled WGS sequence"/>
</dbReference>